<feature type="domain" description="DNA ligase D 3'-phosphoesterase" evidence="2">
    <location>
        <begin position="37"/>
        <end position="147"/>
    </location>
</feature>
<keyword evidence="4" id="KW-1185">Reference proteome</keyword>
<dbReference type="RefSeq" id="WP_183591060.1">
    <property type="nucleotide sequence ID" value="NZ_JACHWR010000001.1"/>
</dbReference>
<feature type="compositionally biased region" description="Basic and acidic residues" evidence="1">
    <location>
        <begin position="1"/>
        <end position="15"/>
    </location>
</feature>
<organism evidence="3 4">
    <name type="scientific">Nocardioides soli</name>
    <dbReference type="NCBI Taxonomy" id="1036020"/>
    <lineage>
        <taxon>Bacteria</taxon>
        <taxon>Bacillati</taxon>
        <taxon>Actinomycetota</taxon>
        <taxon>Actinomycetes</taxon>
        <taxon>Propionibacteriales</taxon>
        <taxon>Nocardioidaceae</taxon>
        <taxon>Nocardioides</taxon>
    </lineage>
</organism>
<feature type="compositionally biased region" description="Polar residues" evidence="1">
    <location>
        <begin position="174"/>
        <end position="191"/>
    </location>
</feature>
<sequence>MSEDRLSTYRGKRETAASGEPTGRRRRGHPNPIFVVQRHDASSLHFDVRLEVDGVLASWAVPKGPSLDPRDKRLAVQVEDHPLDYADFEGRIGAGYGEGTVIVWDTGTFDNVTERQGEPIALPDAIEAGHLKVVLHGEKLTGAFALTHIKMGGDPKNWILVKVDDDGADRRGRPTSTQNESVLTGRTNEDL</sequence>
<keyword evidence="3" id="KW-0436">Ligase</keyword>
<evidence type="ECO:0000256" key="1">
    <source>
        <dbReference type="SAM" id="MobiDB-lite"/>
    </source>
</evidence>
<dbReference type="Proteomes" id="UP000589626">
    <property type="component" value="Unassembled WGS sequence"/>
</dbReference>
<evidence type="ECO:0000313" key="4">
    <source>
        <dbReference type="Proteomes" id="UP000589626"/>
    </source>
</evidence>
<comment type="caution">
    <text evidence="3">The sequence shown here is derived from an EMBL/GenBank/DDBJ whole genome shotgun (WGS) entry which is preliminary data.</text>
</comment>
<dbReference type="Pfam" id="PF13298">
    <property type="entry name" value="LigD_N"/>
    <property type="match status" value="1"/>
</dbReference>
<feature type="region of interest" description="Disordered" evidence="1">
    <location>
        <begin position="1"/>
        <end position="30"/>
    </location>
</feature>
<proteinExistence type="predicted"/>
<reference evidence="3 4" key="1">
    <citation type="submission" date="2020-08" db="EMBL/GenBank/DDBJ databases">
        <title>Sequencing the genomes of 1000 actinobacteria strains.</title>
        <authorList>
            <person name="Klenk H.-P."/>
        </authorList>
    </citation>
    <scope>NUCLEOTIDE SEQUENCE [LARGE SCALE GENOMIC DNA]</scope>
    <source>
        <strain evidence="3 4">DSM 105498</strain>
    </source>
</reference>
<gene>
    <name evidence="3" type="ORF">FHU40_000925</name>
</gene>
<dbReference type="NCBIfam" id="TIGR02777">
    <property type="entry name" value="LigD_PE_dom"/>
    <property type="match status" value="1"/>
</dbReference>
<dbReference type="InterPro" id="IPR014144">
    <property type="entry name" value="LigD_PE_domain"/>
</dbReference>
<name>A0A7W4VSX4_9ACTN</name>
<dbReference type="GO" id="GO:0016874">
    <property type="term" value="F:ligase activity"/>
    <property type="evidence" value="ECO:0007669"/>
    <property type="project" value="UniProtKB-KW"/>
</dbReference>
<dbReference type="PANTHER" id="PTHR39465:SF1">
    <property type="entry name" value="DNA LIGASE D 3'-PHOSPHOESTERASE DOMAIN-CONTAINING PROTEIN"/>
    <property type="match status" value="1"/>
</dbReference>
<evidence type="ECO:0000259" key="2">
    <source>
        <dbReference type="Pfam" id="PF13298"/>
    </source>
</evidence>
<dbReference type="PANTHER" id="PTHR39465">
    <property type="entry name" value="DNA LIGASE D, 3'-PHOSPHOESTERASE DOMAIN"/>
    <property type="match status" value="1"/>
</dbReference>
<evidence type="ECO:0000313" key="3">
    <source>
        <dbReference type="EMBL" id="MBB3041124.1"/>
    </source>
</evidence>
<dbReference type="AlphaFoldDB" id="A0A7W4VSX4"/>
<protein>
    <submittedName>
        <fullName evidence="3">DNA ligase D-like protein (Predicted 3'-phosphoesterase)</fullName>
    </submittedName>
</protein>
<accession>A0A7W4VSX4</accession>
<feature type="region of interest" description="Disordered" evidence="1">
    <location>
        <begin position="166"/>
        <end position="191"/>
    </location>
</feature>
<dbReference type="EMBL" id="JACHWR010000001">
    <property type="protein sequence ID" value="MBB3041124.1"/>
    <property type="molecule type" value="Genomic_DNA"/>
</dbReference>